<protein>
    <submittedName>
        <fullName evidence="2">Uncharacterized protein</fullName>
    </submittedName>
</protein>
<sequence length="160" mass="17698">MKKSYFVLLSVALASLLSACEPASEPAAEQQLETTMQQLDRQLLPNDEWQLSAAVIELSFCRNPVNEALLASEMELNNWRLTGDVTAFPPYRKDGLAALQEILANESFMLWQTDGSVSAQRYRIVMPAELSRGDVAEQVFPAVATLAAQRVICHTAVVEQ</sequence>
<organism evidence="2 3">
    <name type="scientific">Idiomarina aquatica</name>
    <dbReference type="NCBI Taxonomy" id="1327752"/>
    <lineage>
        <taxon>Bacteria</taxon>
        <taxon>Pseudomonadati</taxon>
        <taxon>Pseudomonadota</taxon>
        <taxon>Gammaproteobacteria</taxon>
        <taxon>Alteromonadales</taxon>
        <taxon>Idiomarinaceae</taxon>
        <taxon>Idiomarina</taxon>
    </lineage>
</organism>
<evidence type="ECO:0000256" key="1">
    <source>
        <dbReference type="SAM" id="SignalP"/>
    </source>
</evidence>
<evidence type="ECO:0000313" key="3">
    <source>
        <dbReference type="Proteomes" id="UP000286680"/>
    </source>
</evidence>
<accession>A0AA94JEP2</accession>
<proteinExistence type="predicted"/>
<keyword evidence="1" id="KW-0732">Signal</keyword>
<dbReference type="Proteomes" id="UP000286680">
    <property type="component" value="Unassembled WGS sequence"/>
</dbReference>
<dbReference type="AlphaFoldDB" id="A0AA94JEP2"/>
<keyword evidence="3" id="KW-1185">Reference proteome</keyword>
<gene>
    <name evidence="2" type="ORF">CWE23_02545</name>
</gene>
<feature type="chain" id="PRO_5041634196" evidence="1">
    <location>
        <begin position="20"/>
        <end position="160"/>
    </location>
</feature>
<comment type="caution">
    <text evidence="2">The sequence shown here is derived from an EMBL/GenBank/DDBJ whole genome shotgun (WGS) entry which is preliminary data.</text>
</comment>
<dbReference type="PROSITE" id="PS51257">
    <property type="entry name" value="PROKAR_LIPOPROTEIN"/>
    <property type="match status" value="1"/>
</dbReference>
<dbReference type="RefSeq" id="WP_126819294.1">
    <property type="nucleotide sequence ID" value="NZ_PIPS01000001.1"/>
</dbReference>
<reference evidence="3" key="1">
    <citation type="journal article" date="2018" name="Front. Microbiol.">
        <title>Genome-Based Analysis Reveals the Taxonomy and Diversity of the Family Idiomarinaceae.</title>
        <authorList>
            <person name="Liu Y."/>
            <person name="Lai Q."/>
            <person name="Shao Z."/>
        </authorList>
    </citation>
    <scope>NUCLEOTIDE SEQUENCE [LARGE SCALE GENOMIC DNA]</scope>
    <source>
        <strain evidence="3">SN-14</strain>
    </source>
</reference>
<evidence type="ECO:0000313" key="2">
    <source>
        <dbReference type="EMBL" id="RUO44926.1"/>
    </source>
</evidence>
<name>A0AA94JEP2_9GAMM</name>
<feature type="signal peptide" evidence="1">
    <location>
        <begin position="1"/>
        <end position="19"/>
    </location>
</feature>
<dbReference type="EMBL" id="PIPS01000001">
    <property type="protein sequence ID" value="RUO44926.1"/>
    <property type="molecule type" value="Genomic_DNA"/>
</dbReference>